<dbReference type="Proteomes" id="UP000716291">
    <property type="component" value="Unassembled WGS sequence"/>
</dbReference>
<organism evidence="2 3">
    <name type="scientific">Rhizopus oryzae</name>
    <name type="common">Mucormycosis agent</name>
    <name type="synonym">Rhizopus arrhizus var. delemar</name>
    <dbReference type="NCBI Taxonomy" id="64495"/>
    <lineage>
        <taxon>Eukaryota</taxon>
        <taxon>Fungi</taxon>
        <taxon>Fungi incertae sedis</taxon>
        <taxon>Mucoromycota</taxon>
        <taxon>Mucoromycotina</taxon>
        <taxon>Mucoromycetes</taxon>
        <taxon>Mucorales</taxon>
        <taxon>Mucorineae</taxon>
        <taxon>Rhizopodaceae</taxon>
        <taxon>Rhizopus</taxon>
    </lineage>
</organism>
<dbReference type="AlphaFoldDB" id="A0A9P6WSR3"/>
<proteinExistence type="predicted"/>
<sequence>MLSAHGSKLLQTRQREQLILGTRQRLLPQQIGPAIDKPLVGTVCPVRRAHIHGLARLFFAVRWKNHAWRQKRRDDAQHERLRRSRDHAPLAVHDQRNMAPCQIKRHLWRVELDCD</sequence>
<evidence type="ECO:0000313" key="2">
    <source>
        <dbReference type="EMBL" id="KAG1276470.1"/>
    </source>
</evidence>
<gene>
    <name evidence="2" type="ORF">G6F64_014797</name>
</gene>
<evidence type="ECO:0000313" key="3">
    <source>
        <dbReference type="Proteomes" id="UP000716291"/>
    </source>
</evidence>
<name>A0A9P6WSR3_RHIOR</name>
<comment type="caution">
    <text evidence="2">The sequence shown here is derived from an EMBL/GenBank/DDBJ whole genome shotgun (WGS) entry which is preliminary data.</text>
</comment>
<protein>
    <submittedName>
        <fullName evidence="2">Uncharacterized protein</fullName>
    </submittedName>
</protein>
<dbReference type="EMBL" id="JAANQT010009681">
    <property type="protein sequence ID" value="KAG1276470.1"/>
    <property type="molecule type" value="Genomic_DNA"/>
</dbReference>
<evidence type="ECO:0000256" key="1">
    <source>
        <dbReference type="SAM" id="MobiDB-lite"/>
    </source>
</evidence>
<reference evidence="2" key="1">
    <citation type="journal article" date="2020" name="Microb. Genom.">
        <title>Genetic diversity of clinical and environmental Mucorales isolates obtained from an investigation of mucormycosis cases among solid organ transplant recipients.</title>
        <authorList>
            <person name="Nguyen M.H."/>
            <person name="Kaul D."/>
            <person name="Muto C."/>
            <person name="Cheng S.J."/>
            <person name="Richter R.A."/>
            <person name="Bruno V.M."/>
            <person name="Liu G."/>
            <person name="Beyhan S."/>
            <person name="Sundermann A.J."/>
            <person name="Mounaud S."/>
            <person name="Pasculle A.W."/>
            <person name="Nierman W.C."/>
            <person name="Driscoll E."/>
            <person name="Cumbie R."/>
            <person name="Clancy C.J."/>
            <person name="Dupont C.L."/>
        </authorList>
    </citation>
    <scope>NUCLEOTIDE SEQUENCE</scope>
    <source>
        <strain evidence="2">GL11</strain>
    </source>
</reference>
<feature type="region of interest" description="Disordered" evidence="1">
    <location>
        <begin position="71"/>
        <end position="93"/>
    </location>
</feature>
<keyword evidence="3" id="KW-1185">Reference proteome</keyword>
<accession>A0A9P6WSR3</accession>